<accession>A0ABQ1JZ94</accession>
<proteinExistence type="predicted"/>
<evidence type="ECO:0000313" key="2">
    <source>
        <dbReference type="Proteomes" id="UP000628854"/>
    </source>
</evidence>
<evidence type="ECO:0000313" key="1">
    <source>
        <dbReference type="EMBL" id="GGB81249.1"/>
    </source>
</evidence>
<dbReference type="Proteomes" id="UP000628854">
    <property type="component" value="Unassembled WGS sequence"/>
</dbReference>
<keyword evidence="2" id="KW-1185">Reference proteome</keyword>
<reference evidence="2" key="1">
    <citation type="journal article" date="2019" name="Int. J. Syst. Evol. Microbiol.">
        <title>The Global Catalogue of Microorganisms (GCM) 10K type strain sequencing project: providing services to taxonomists for standard genome sequencing and annotation.</title>
        <authorList>
            <consortium name="The Broad Institute Genomics Platform"/>
            <consortium name="The Broad Institute Genome Sequencing Center for Infectious Disease"/>
            <person name="Wu L."/>
            <person name="Ma J."/>
        </authorList>
    </citation>
    <scope>NUCLEOTIDE SEQUENCE [LARGE SCALE GENOMIC DNA]</scope>
    <source>
        <strain evidence="2">CGMCC 1.15928</strain>
    </source>
</reference>
<organism evidence="1 2">
    <name type="scientific">Henriciella pelagia</name>
    <dbReference type="NCBI Taxonomy" id="1977912"/>
    <lineage>
        <taxon>Bacteria</taxon>
        <taxon>Pseudomonadati</taxon>
        <taxon>Pseudomonadota</taxon>
        <taxon>Alphaproteobacteria</taxon>
        <taxon>Hyphomonadales</taxon>
        <taxon>Hyphomonadaceae</taxon>
        <taxon>Henriciella</taxon>
    </lineage>
</organism>
<sequence length="77" mass="8680">MQSFHRVCGAEISQREQVRISALRASLALALNQFDQCQNYSRDIERGLLVTSNLVARAERETSAPTEAAQIQRRMGM</sequence>
<gene>
    <name evidence="1" type="ORF">GCM10011503_32540</name>
</gene>
<name>A0ABQ1JZ94_9PROT</name>
<comment type="caution">
    <text evidence="1">The sequence shown here is derived from an EMBL/GenBank/DDBJ whole genome shotgun (WGS) entry which is preliminary data.</text>
</comment>
<protein>
    <submittedName>
        <fullName evidence="1">Uncharacterized protein</fullName>
    </submittedName>
</protein>
<dbReference type="EMBL" id="BMKF01000003">
    <property type="protein sequence ID" value="GGB81249.1"/>
    <property type="molecule type" value="Genomic_DNA"/>
</dbReference>